<dbReference type="AlphaFoldDB" id="A0A3A6PGT1"/>
<dbReference type="Proteomes" id="UP000267798">
    <property type="component" value="Unassembled WGS sequence"/>
</dbReference>
<keyword evidence="3" id="KW-1185">Reference proteome</keyword>
<accession>A0A3A6PGT1</accession>
<evidence type="ECO:0000313" key="2">
    <source>
        <dbReference type="EMBL" id="RJX38138.1"/>
    </source>
</evidence>
<name>A0A3A6PGT1_9BACL</name>
<gene>
    <name evidence="2" type="ORF">D3P09_18905</name>
</gene>
<comment type="caution">
    <text evidence="2">The sequence shown here is derived from an EMBL/GenBank/DDBJ whole genome shotgun (WGS) entry which is preliminary data.</text>
</comment>
<evidence type="ECO:0000259" key="1">
    <source>
        <dbReference type="Pfam" id="PF12760"/>
    </source>
</evidence>
<reference evidence="2 3" key="1">
    <citation type="submission" date="2018-09" db="EMBL/GenBank/DDBJ databases">
        <title>Paenibacillus aracenensis nov. sp. isolated from a cave in southern Spain.</title>
        <authorList>
            <person name="Jurado V."/>
            <person name="Gutierrez-Patricio S."/>
            <person name="Gonzalez-Pimentel J.L."/>
            <person name="Miller A.Z."/>
            <person name="Laiz L."/>
            <person name="Saiz-Jimenez C."/>
        </authorList>
    </citation>
    <scope>NUCLEOTIDE SEQUENCE [LARGE SCALE GENOMIC DNA]</scope>
    <source>
        <strain evidence="2 3">JCM 19203</strain>
    </source>
</reference>
<dbReference type="Pfam" id="PF12760">
    <property type="entry name" value="Zn_ribbon_IS1595"/>
    <property type="match status" value="1"/>
</dbReference>
<sequence>MGYSVLWQEFNSLYRRDEDLLPLIERLKWPCGFNCYSCGHRTAYRIATRNLPLYECAKCKYQQSLTAHTIMHKSRTSIRKWLFVMYLVGKYERSINAVQLSGLLDLSYKTAWRMLNKIRSVLSVESAQLWGENVEIKHEVFNLQTILTDDRLQKERSVAIVQSITRDERDCDSSFIAFRLLDRSKQARENLEYTEQANLLLQLNLSCHNSVEVNPRFQQFQRKPAEESSIPKRTCHPLSSIAITAFSWMKDMFHGIGIKYAQQYMDEYCLRLNASTGAIKCAFEHTLRLSLQRHH</sequence>
<proteinExistence type="predicted"/>
<organism evidence="2 3">
    <name type="scientific">Paenibacillus pinisoli</name>
    <dbReference type="NCBI Taxonomy" id="1276110"/>
    <lineage>
        <taxon>Bacteria</taxon>
        <taxon>Bacillati</taxon>
        <taxon>Bacillota</taxon>
        <taxon>Bacilli</taxon>
        <taxon>Bacillales</taxon>
        <taxon>Paenibacillaceae</taxon>
        <taxon>Paenibacillus</taxon>
    </lineage>
</organism>
<evidence type="ECO:0000313" key="3">
    <source>
        <dbReference type="Proteomes" id="UP000267798"/>
    </source>
</evidence>
<dbReference type="InterPro" id="IPR024442">
    <property type="entry name" value="Transposase_Zn_ribbon"/>
</dbReference>
<feature type="domain" description="Transposase zinc-ribbon" evidence="1">
    <location>
        <begin position="17"/>
        <end position="62"/>
    </location>
</feature>
<dbReference type="OrthoDB" id="9769409at2"/>
<protein>
    <recommendedName>
        <fullName evidence="1">Transposase zinc-ribbon domain-containing protein</fullName>
    </recommendedName>
</protein>
<dbReference type="EMBL" id="QXQB01000004">
    <property type="protein sequence ID" value="RJX38138.1"/>
    <property type="molecule type" value="Genomic_DNA"/>
</dbReference>